<gene>
    <name evidence="2" type="ORF">FC43_GL000104</name>
</gene>
<comment type="caution">
    <text evidence="2">The sequence shown here is derived from an EMBL/GenBank/DDBJ whole genome shotgun (WGS) entry which is preliminary data.</text>
</comment>
<dbReference type="GeneID" id="82933689"/>
<dbReference type="InterPro" id="IPR012454">
    <property type="entry name" value="DUF1659"/>
</dbReference>
<sequence>MQQTFKSNKLQFIGTSEHHPDGYRRNFNNVVKDPAPAAVEGFAAALASLTGEQISDGILTTALDLTLA</sequence>
<dbReference type="PATRIC" id="fig|1423760.3.peg.118"/>
<evidence type="ECO:0000313" key="2">
    <source>
        <dbReference type="EMBL" id="KRL92147.1"/>
    </source>
</evidence>
<proteinExistence type="predicted"/>
<organism evidence="2 3">
    <name type="scientific">Limosilactobacillus ingluviei DSM 15946</name>
    <dbReference type="NCBI Taxonomy" id="1423760"/>
    <lineage>
        <taxon>Bacteria</taxon>
        <taxon>Bacillati</taxon>
        <taxon>Bacillota</taxon>
        <taxon>Bacilli</taxon>
        <taxon>Lactobacillales</taxon>
        <taxon>Lactobacillaceae</taxon>
        <taxon>Limosilactobacillus</taxon>
    </lineage>
</organism>
<protein>
    <recommendedName>
        <fullName evidence="1">DUF1659 domain-containing protein</fullName>
    </recommendedName>
</protein>
<dbReference type="Pfam" id="PF07872">
    <property type="entry name" value="DUF1659"/>
    <property type="match status" value="1"/>
</dbReference>
<dbReference type="Proteomes" id="UP000050816">
    <property type="component" value="Unassembled WGS sequence"/>
</dbReference>
<accession>A0A0R1ULD9</accession>
<dbReference type="EMBL" id="AZFK01000010">
    <property type="protein sequence ID" value="KRL92147.1"/>
    <property type="molecule type" value="Genomic_DNA"/>
</dbReference>
<dbReference type="AlphaFoldDB" id="A0A0R1ULD9"/>
<feature type="domain" description="DUF1659" evidence="1">
    <location>
        <begin position="3"/>
        <end position="64"/>
    </location>
</feature>
<name>A0A0R1ULD9_9LACO</name>
<evidence type="ECO:0000313" key="3">
    <source>
        <dbReference type="Proteomes" id="UP000050816"/>
    </source>
</evidence>
<dbReference type="RefSeq" id="WP_019205930.1">
    <property type="nucleotide sequence ID" value="NZ_AZFK01000010.1"/>
</dbReference>
<reference evidence="2 3" key="1">
    <citation type="journal article" date="2015" name="Genome Announc.">
        <title>Expanding the biotechnology potential of lactobacilli through comparative genomics of 213 strains and associated genera.</title>
        <authorList>
            <person name="Sun Z."/>
            <person name="Harris H.M."/>
            <person name="McCann A."/>
            <person name="Guo C."/>
            <person name="Argimon S."/>
            <person name="Zhang W."/>
            <person name="Yang X."/>
            <person name="Jeffery I.B."/>
            <person name="Cooney J.C."/>
            <person name="Kagawa T.F."/>
            <person name="Liu W."/>
            <person name="Song Y."/>
            <person name="Salvetti E."/>
            <person name="Wrobel A."/>
            <person name="Rasinkangas P."/>
            <person name="Parkhill J."/>
            <person name="Rea M.C."/>
            <person name="O'Sullivan O."/>
            <person name="Ritari J."/>
            <person name="Douillard F.P."/>
            <person name="Paul Ross R."/>
            <person name="Yang R."/>
            <person name="Briner A.E."/>
            <person name="Felis G.E."/>
            <person name="de Vos W.M."/>
            <person name="Barrangou R."/>
            <person name="Klaenhammer T.R."/>
            <person name="Caufield P.W."/>
            <person name="Cui Y."/>
            <person name="Zhang H."/>
            <person name="O'Toole P.W."/>
        </authorList>
    </citation>
    <scope>NUCLEOTIDE SEQUENCE [LARGE SCALE GENOMIC DNA]</scope>
    <source>
        <strain evidence="2 3">DSM 15946</strain>
    </source>
</reference>
<evidence type="ECO:0000259" key="1">
    <source>
        <dbReference type="Pfam" id="PF07872"/>
    </source>
</evidence>